<comment type="subcellular location">
    <subcellularLocation>
        <location evidence="1">Membrane</location>
        <topology evidence="1">Multi-pass membrane protein</topology>
    </subcellularLocation>
</comment>
<feature type="transmembrane region" description="Helical" evidence="6">
    <location>
        <begin position="368"/>
        <end position="387"/>
    </location>
</feature>
<dbReference type="InterPro" id="IPR009827">
    <property type="entry name" value="MatC_N"/>
</dbReference>
<feature type="transmembrane region" description="Helical" evidence="6">
    <location>
        <begin position="57"/>
        <end position="76"/>
    </location>
</feature>
<evidence type="ECO:0000256" key="3">
    <source>
        <dbReference type="ARBA" id="ARBA00022692"/>
    </source>
</evidence>
<feature type="transmembrane region" description="Helical" evidence="6">
    <location>
        <begin position="315"/>
        <end position="333"/>
    </location>
</feature>
<reference evidence="9 10" key="1">
    <citation type="submission" date="2017-11" db="EMBL/GenBank/DDBJ databases">
        <title>Sequencing the genomes of 1000 actinobacteria strains.</title>
        <authorList>
            <person name="Klenk H.-P."/>
        </authorList>
    </citation>
    <scope>NUCLEOTIDE SEQUENCE [LARGE SCALE GENOMIC DNA]</scope>
    <source>
        <strain evidence="9 10">DSM 44104</strain>
    </source>
</reference>
<evidence type="ECO:0000256" key="1">
    <source>
        <dbReference type="ARBA" id="ARBA00004141"/>
    </source>
</evidence>
<protein>
    <submittedName>
        <fullName evidence="9">UIT1 family transporter</fullName>
    </submittedName>
</protein>
<feature type="transmembrane region" description="Helical" evidence="6">
    <location>
        <begin position="339"/>
        <end position="361"/>
    </location>
</feature>
<evidence type="ECO:0000313" key="9">
    <source>
        <dbReference type="EMBL" id="PKB32909.1"/>
    </source>
</evidence>
<organism evidence="9 10">
    <name type="scientific">Pseudonocardia alni</name>
    <name type="common">Amycolata alni</name>
    <dbReference type="NCBI Taxonomy" id="33907"/>
    <lineage>
        <taxon>Bacteria</taxon>
        <taxon>Bacillati</taxon>
        <taxon>Actinomycetota</taxon>
        <taxon>Actinomycetes</taxon>
        <taxon>Pseudonocardiales</taxon>
        <taxon>Pseudonocardiaceae</taxon>
        <taxon>Pseudonocardia</taxon>
    </lineage>
</organism>
<feature type="transmembrane region" description="Helical" evidence="6">
    <location>
        <begin position="96"/>
        <end position="120"/>
    </location>
</feature>
<dbReference type="InterPro" id="IPR004680">
    <property type="entry name" value="Cit_transptr-like_dom"/>
</dbReference>
<evidence type="ECO:0000313" key="10">
    <source>
        <dbReference type="Proteomes" id="UP000232453"/>
    </source>
</evidence>
<keyword evidence="5 6" id="KW-0472">Membrane</keyword>
<feature type="transmembrane region" description="Helical" evidence="6">
    <location>
        <begin position="289"/>
        <end position="308"/>
    </location>
</feature>
<accession>A0AA44USX8</accession>
<evidence type="ECO:0000259" key="8">
    <source>
        <dbReference type="Pfam" id="PF07158"/>
    </source>
</evidence>
<dbReference type="InterPro" id="IPR030676">
    <property type="entry name" value="CitT-rel"/>
</dbReference>
<feature type="transmembrane region" description="Helical" evidence="6">
    <location>
        <begin position="407"/>
        <end position="432"/>
    </location>
</feature>
<feature type="domain" description="Dicarboxylate carrier MatC N-terminal" evidence="8">
    <location>
        <begin position="1"/>
        <end position="147"/>
    </location>
</feature>
<feature type="transmembrane region" description="Helical" evidence="6">
    <location>
        <begin position="132"/>
        <end position="157"/>
    </location>
</feature>
<evidence type="ECO:0000256" key="2">
    <source>
        <dbReference type="ARBA" id="ARBA00022448"/>
    </source>
</evidence>
<name>A0AA44USX8_PSEA5</name>
<keyword evidence="2" id="KW-0813">Transport</keyword>
<dbReference type="RefSeq" id="WP_100879900.1">
    <property type="nucleotide sequence ID" value="NZ_JBICSI010000008.1"/>
</dbReference>
<dbReference type="Proteomes" id="UP000232453">
    <property type="component" value="Unassembled WGS sequence"/>
</dbReference>
<keyword evidence="4 6" id="KW-1133">Transmembrane helix</keyword>
<dbReference type="Pfam" id="PF03600">
    <property type="entry name" value="CitMHS"/>
    <property type="match status" value="1"/>
</dbReference>
<dbReference type="GO" id="GO:0055085">
    <property type="term" value="P:transmembrane transport"/>
    <property type="evidence" value="ECO:0007669"/>
    <property type="project" value="InterPro"/>
</dbReference>
<evidence type="ECO:0000256" key="6">
    <source>
        <dbReference type="SAM" id="Phobius"/>
    </source>
</evidence>
<feature type="transmembrane region" description="Helical" evidence="6">
    <location>
        <begin position="5"/>
        <end position="21"/>
    </location>
</feature>
<dbReference type="PANTHER" id="PTHR42826">
    <property type="entry name" value="DICARBOXYLATE TRANSPORTER 2.1, CHLOROPLASTIC"/>
    <property type="match status" value="1"/>
</dbReference>
<sequence>MGPEIIAIAVLVVMFVIATTMPVNLGALGLLGAAAVGIGVLGLSLDDVLAGFPGDLFLLLVGLTYLFALATANGTVDLLVHWAMRAVRGRLVLAPFVFFAISCGLSGLGALFAVAIVAPLAMPFARRYGINLLLMGMMVVHGALGGAFSPITVYGAFVNSTMAGVGLPSDPIALFLTPLVVNVVIAVVIFLVLGGRSLVGRTVDPVEAPDADAAPAGDTGTATGTATGTMTEAPVAGRVGLEQGITLAGIALMAVGSAAFGWDVGVVALAVAIVLRLVAPRRPDVVGRISWSTVLLICGVVTYVGVLLEAGAVDLVSSGISGIGAPLLAALLLCYVGGVLSAFASSVAILGVAIPLALPFLQQGEVSAVGMVAALAVAATVVDVSPFSTNGALVLANAPADVDRDRFYRQMLAYAGVVVLVGPLLAWALLVLPGVL</sequence>
<feature type="transmembrane region" description="Helical" evidence="6">
    <location>
        <begin position="247"/>
        <end position="277"/>
    </location>
</feature>
<gene>
    <name evidence="9" type="ORF">ATL51_4653</name>
</gene>
<evidence type="ECO:0000256" key="4">
    <source>
        <dbReference type="ARBA" id="ARBA00022989"/>
    </source>
</evidence>
<dbReference type="GO" id="GO:0016020">
    <property type="term" value="C:membrane"/>
    <property type="evidence" value="ECO:0007669"/>
    <property type="project" value="UniProtKB-SubCell"/>
</dbReference>
<comment type="caution">
    <text evidence="9">The sequence shown here is derived from an EMBL/GenBank/DDBJ whole genome shotgun (WGS) entry which is preliminary data.</text>
</comment>
<feature type="transmembrane region" description="Helical" evidence="6">
    <location>
        <begin position="172"/>
        <end position="193"/>
    </location>
</feature>
<evidence type="ECO:0000259" key="7">
    <source>
        <dbReference type="Pfam" id="PF03600"/>
    </source>
</evidence>
<dbReference type="AlphaFoldDB" id="A0AA44USX8"/>
<keyword evidence="3 6" id="KW-0812">Transmembrane</keyword>
<proteinExistence type="predicted"/>
<evidence type="ECO:0000256" key="5">
    <source>
        <dbReference type="ARBA" id="ARBA00023136"/>
    </source>
</evidence>
<feature type="domain" description="Citrate transporter-like" evidence="7">
    <location>
        <begin position="263"/>
        <end position="427"/>
    </location>
</feature>
<dbReference type="EMBL" id="PHUJ01000003">
    <property type="protein sequence ID" value="PKB32909.1"/>
    <property type="molecule type" value="Genomic_DNA"/>
</dbReference>
<dbReference type="Pfam" id="PF07158">
    <property type="entry name" value="MatC_N"/>
    <property type="match status" value="1"/>
</dbReference>